<feature type="transmembrane region" description="Helical" evidence="2">
    <location>
        <begin position="92"/>
        <end position="117"/>
    </location>
</feature>
<dbReference type="Proteomes" id="UP000271162">
    <property type="component" value="Unassembled WGS sequence"/>
</dbReference>
<evidence type="ECO:0000313" key="3">
    <source>
        <dbReference type="EMBL" id="VDL77725.1"/>
    </source>
</evidence>
<dbReference type="OMA" id="DPPCEIQ"/>
<keyword evidence="2" id="KW-1133">Transmembrane helix</keyword>
<name>A0A0N4YC80_NIPBR</name>
<dbReference type="WBParaSite" id="NBR_0001413501-mRNA-1">
    <property type="protein sequence ID" value="NBR_0001413501-mRNA-1"/>
    <property type="gene ID" value="NBR_0001413501"/>
</dbReference>
<protein>
    <submittedName>
        <fullName evidence="5">Peptidase A1 domain-containing protein</fullName>
    </submittedName>
</protein>
<feature type="region of interest" description="Disordered" evidence="1">
    <location>
        <begin position="1"/>
        <end position="25"/>
    </location>
</feature>
<reference evidence="3 4" key="2">
    <citation type="submission" date="2018-11" db="EMBL/GenBank/DDBJ databases">
        <authorList>
            <consortium name="Pathogen Informatics"/>
        </authorList>
    </citation>
    <scope>NUCLEOTIDE SEQUENCE [LARGE SCALE GENOMIC DNA]</scope>
</reference>
<accession>A0A0N4YC80</accession>
<evidence type="ECO:0000256" key="2">
    <source>
        <dbReference type="SAM" id="Phobius"/>
    </source>
</evidence>
<evidence type="ECO:0000313" key="5">
    <source>
        <dbReference type="WBParaSite" id="NBR_0001413501-mRNA-1"/>
    </source>
</evidence>
<evidence type="ECO:0000313" key="4">
    <source>
        <dbReference type="Proteomes" id="UP000271162"/>
    </source>
</evidence>
<keyword evidence="2" id="KW-0472">Membrane</keyword>
<dbReference type="EMBL" id="UYSL01021253">
    <property type="protein sequence ID" value="VDL77725.1"/>
    <property type="molecule type" value="Genomic_DNA"/>
</dbReference>
<reference evidence="5" key="1">
    <citation type="submission" date="2017-02" db="UniProtKB">
        <authorList>
            <consortium name="WormBaseParasite"/>
        </authorList>
    </citation>
    <scope>IDENTIFICATION</scope>
</reference>
<feature type="compositionally biased region" description="Basic and acidic residues" evidence="1">
    <location>
        <begin position="1"/>
        <end position="22"/>
    </location>
</feature>
<gene>
    <name evidence="3" type="ORF">NBR_LOCUS14136</name>
</gene>
<evidence type="ECO:0000256" key="1">
    <source>
        <dbReference type="SAM" id="MobiDB-lite"/>
    </source>
</evidence>
<keyword evidence="4" id="KW-1185">Reference proteome</keyword>
<proteinExistence type="predicted"/>
<dbReference type="AlphaFoldDB" id="A0A0N4YC80"/>
<organism evidence="5">
    <name type="scientific">Nippostrongylus brasiliensis</name>
    <name type="common">Rat hookworm</name>
    <dbReference type="NCBI Taxonomy" id="27835"/>
    <lineage>
        <taxon>Eukaryota</taxon>
        <taxon>Metazoa</taxon>
        <taxon>Ecdysozoa</taxon>
        <taxon>Nematoda</taxon>
        <taxon>Chromadorea</taxon>
        <taxon>Rhabditida</taxon>
        <taxon>Rhabditina</taxon>
        <taxon>Rhabditomorpha</taxon>
        <taxon>Strongyloidea</taxon>
        <taxon>Heligmosomidae</taxon>
        <taxon>Nippostrongylus</taxon>
    </lineage>
</organism>
<keyword evidence="2" id="KW-0812">Transmembrane</keyword>
<sequence length="454" mass="49496">MSRVRHESVGERSPKTNDRELRFPSPQVDSDQFLKIVSWQEPVEPEQRASPLPSTSEIAGKGGNEIFIDSLFFKSIVSGTVRSWYRGLSRRTLFIALIVLVAVLFIAAIVITLVLALPSHSGNHGFTAIVFTMSTSSPPTPTPFPYPVGYVVATLSRYVALGTVTSLVPVTSAFTFKQQILAYGTDTAWLLSNSSIRDTTVTLNFGNCSSCTVLEIDEKCFSSSNHNCEPSQVIYCCSQGPDTGGICQVKGVTFEFLDEMVESRVTSNNDGLLLSTASSSDSTPCAVQSHRIKADGSTFSGPIQSCFALSSDETDQSKVGYNYLSTTTVQPDNATAADILTVVEPNGGVRLLKLTSHTTLGYVPMKITGKVMSISTTIQGDYLLVAFLQSSRFYALRYNLGSGCIAVLNNYYQSFLFSGELQNFSWAADSLLLWYVYENGANLVQFQFKWDAAC</sequence>